<feature type="domain" description="BRCT" evidence="2">
    <location>
        <begin position="164"/>
        <end position="255"/>
    </location>
</feature>
<evidence type="ECO:0000256" key="1">
    <source>
        <dbReference type="SAM" id="MobiDB-lite"/>
    </source>
</evidence>
<dbReference type="PANTHER" id="PTHR47667:SF1">
    <property type="entry name" value="REGULATOR OF TY1 TRANSPOSITION PROTEIN 107"/>
    <property type="match status" value="1"/>
</dbReference>
<organism evidence="3 4">
    <name type="scientific">Coemansia spiralis</name>
    <dbReference type="NCBI Taxonomy" id="417178"/>
    <lineage>
        <taxon>Eukaryota</taxon>
        <taxon>Fungi</taxon>
        <taxon>Fungi incertae sedis</taxon>
        <taxon>Zoopagomycota</taxon>
        <taxon>Kickxellomycotina</taxon>
        <taxon>Kickxellomycetes</taxon>
        <taxon>Kickxellales</taxon>
        <taxon>Kickxellaceae</taxon>
        <taxon>Coemansia</taxon>
    </lineage>
</organism>
<dbReference type="InterPro" id="IPR036420">
    <property type="entry name" value="BRCT_dom_sf"/>
</dbReference>
<sequence>MTGDSHLVESPLQPWTATLVGLSEVERQHFAIQSDPLFSGVVFWINPILGESESARIAQLLEYGGGRPATIRQHGRDAAQKLNGVLVRALPPMVNHIARFYLPPSAGSPSNGDVQCATHVISPDTHFGEYQACVKAGVHVVTSLWVERSVMSGLHYIERYFSARSQDIFSGMVVAVTHMPAADKETLLASVMALGGQWREKMRADVTHVVLMKDLGPKYEYVKQNPQLGIRPLLPHWFKETLNLLHPVPMEPYLFPNPPMLEGKLTHTSSDDANSVALAVPSADTHNGSAYELPKPSVAFMRGYTVAIDTQLLYSLSGGAFARLGQRLGEAGATLAKPRHEAAGGKADSSNGNLPESVIADWDSVDILVCQHRSGYDYSKASRLGKIVGTFVWLYQAFLSEQLSAPTQRLLHYPVPPVPVAGMERMVISISHYRGASREYLIRLITALGAQYTAKMSKENTHLVTASPEGRKYTAALQWNVSVVNHLWVERCYQRWKLLTVSHPNFTYFPDLPVLNSMVGDTDVRVDKLRAWVEAPQGDSIAESSDMDVLGDSDLGPAAGTGRREMSAPVDDESGEEMKSVVDSSDELGNGAQASEDAPLALGQRRHTSRAAAMAASKNLGVIMQAVNTFEADMRKERLYKYRKSHVARRSLVLGEGEEEQQQAEPARHKRARTDNSNNGGGSGSSSRNVRIMFTSVRPSEEQEQQIFSMGGEVVFDAAHATHLVCAEIKRTLKMLMALSSGRVNIVSLAWLELSLAHRRWISMEPKGDDPLAAQCHVVDRAAEKKWDFRLEESIQRARKRRLLEGVTVFLTPQSEPKLKVLRPLIEIAGGEAVDSLDESRLRKLINSSIRVQNSQNSPNEIPPLLVVSCYEDSHMWPMFRPSSDKHMSIYATEVLLTGLLRQQILRSDDKLGNEA</sequence>
<dbReference type="GO" id="GO:1990683">
    <property type="term" value="P:DNA double-strand break attachment to nuclear envelope"/>
    <property type="evidence" value="ECO:0007669"/>
    <property type="project" value="TreeGrafter"/>
</dbReference>
<proteinExistence type="predicted"/>
<dbReference type="PROSITE" id="PS50172">
    <property type="entry name" value="BRCT"/>
    <property type="match status" value="3"/>
</dbReference>
<dbReference type="GO" id="GO:0005634">
    <property type="term" value="C:nucleus"/>
    <property type="evidence" value="ECO:0007669"/>
    <property type="project" value="TreeGrafter"/>
</dbReference>
<accession>A0A9W8L5U4</accession>
<reference evidence="3" key="1">
    <citation type="submission" date="2022-07" db="EMBL/GenBank/DDBJ databases">
        <title>Phylogenomic reconstructions and comparative analyses of Kickxellomycotina fungi.</title>
        <authorList>
            <person name="Reynolds N.K."/>
            <person name="Stajich J.E."/>
            <person name="Barry K."/>
            <person name="Grigoriev I.V."/>
            <person name="Crous P."/>
            <person name="Smith M.E."/>
        </authorList>
    </citation>
    <scope>NUCLEOTIDE SEQUENCE</scope>
    <source>
        <strain evidence="3">CBS 109367</strain>
    </source>
</reference>
<feature type="domain" description="BRCT" evidence="2">
    <location>
        <begin position="415"/>
        <end position="499"/>
    </location>
</feature>
<dbReference type="AlphaFoldDB" id="A0A9W8L5U4"/>
<dbReference type="Pfam" id="PF12738">
    <property type="entry name" value="PTCB-BRCT"/>
    <property type="match status" value="2"/>
</dbReference>
<dbReference type="SMART" id="SM00292">
    <property type="entry name" value="BRCT"/>
    <property type="match status" value="5"/>
</dbReference>
<dbReference type="GO" id="GO:0006302">
    <property type="term" value="P:double-strand break repair"/>
    <property type="evidence" value="ECO:0007669"/>
    <property type="project" value="TreeGrafter"/>
</dbReference>
<dbReference type="OrthoDB" id="342264at2759"/>
<dbReference type="SUPFAM" id="SSF52113">
    <property type="entry name" value="BRCT domain"/>
    <property type="match status" value="4"/>
</dbReference>
<dbReference type="CDD" id="cd18432">
    <property type="entry name" value="BRCT_PAXIP1_rpt6_like"/>
    <property type="match status" value="1"/>
</dbReference>
<feature type="domain" description="BRCT" evidence="2">
    <location>
        <begin position="689"/>
        <end position="769"/>
    </location>
</feature>
<dbReference type="PANTHER" id="PTHR47667">
    <property type="entry name" value="REGULATOR OF TY1 TRANSPOSITION PROTEIN 107"/>
    <property type="match status" value="1"/>
</dbReference>
<evidence type="ECO:0000259" key="2">
    <source>
        <dbReference type="PROSITE" id="PS50172"/>
    </source>
</evidence>
<evidence type="ECO:0000313" key="3">
    <source>
        <dbReference type="EMBL" id="KAJ2688521.1"/>
    </source>
</evidence>
<evidence type="ECO:0000313" key="4">
    <source>
        <dbReference type="Proteomes" id="UP001151516"/>
    </source>
</evidence>
<dbReference type="Gene3D" id="3.40.50.10190">
    <property type="entry name" value="BRCT domain"/>
    <property type="match status" value="5"/>
</dbReference>
<dbReference type="Pfam" id="PF16589">
    <property type="entry name" value="BRCT_2"/>
    <property type="match status" value="1"/>
</dbReference>
<feature type="region of interest" description="Disordered" evidence="1">
    <location>
        <begin position="543"/>
        <end position="606"/>
    </location>
</feature>
<dbReference type="Proteomes" id="UP001151516">
    <property type="component" value="Unassembled WGS sequence"/>
</dbReference>
<dbReference type="Pfam" id="PF16770">
    <property type="entry name" value="RTT107_BRCT_5"/>
    <property type="match status" value="1"/>
</dbReference>
<dbReference type="InterPro" id="IPR053036">
    <property type="entry name" value="CellCycle_DNARepair_Reg"/>
</dbReference>
<keyword evidence="4" id="KW-1185">Reference proteome</keyword>
<gene>
    <name evidence="3" type="primary">ESC4</name>
    <name evidence="3" type="ORF">IWW39_002141</name>
</gene>
<dbReference type="CDD" id="cd17744">
    <property type="entry name" value="BRCT_MDC1_rpt1"/>
    <property type="match status" value="1"/>
</dbReference>
<dbReference type="GO" id="GO:0035361">
    <property type="term" value="C:Cul8-RING ubiquitin ligase complex"/>
    <property type="evidence" value="ECO:0007669"/>
    <property type="project" value="TreeGrafter"/>
</dbReference>
<comment type="caution">
    <text evidence="3">The sequence shown here is derived from an EMBL/GenBank/DDBJ whole genome shotgun (WGS) entry which is preliminary data.</text>
</comment>
<dbReference type="InterPro" id="IPR001357">
    <property type="entry name" value="BRCT_dom"/>
</dbReference>
<dbReference type="EMBL" id="JANBTX010000044">
    <property type="protein sequence ID" value="KAJ2688521.1"/>
    <property type="molecule type" value="Genomic_DNA"/>
</dbReference>
<protein>
    <submittedName>
        <fullName evidence="3">Regulator of Ty1 Transposition</fullName>
    </submittedName>
</protein>
<name>A0A9W8L5U4_9FUNG</name>
<feature type="region of interest" description="Disordered" evidence="1">
    <location>
        <begin position="653"/>
        <end position="690"/>
    </location>
</feature>